<proteinExistence type="inferred from homology"/>
<keyword evidence="3" id="KW-0479">Metal-binding</keyword>
<dbReference type="Gene3D" id="3.10.180.10">
    <property type="entry name" value="2,3-Dihydroxybiphenyl 1,2-Dioxygenase, domain 1"/>
    <property type="match status" value="2"/>
</dbReference>
<dbReference type="Pfam" id="PF00903">
    <property type="entry name" value="Glyoxalase"/>
    <property type="match status" value="1"/>
</dbReference>
<dbReference type="SUPFAM" id="SSF54593">
    <property type="entry name" value="Glyoxalase/Bleomycin resistance protein/Dihydroxybiphenyl dioxygenase"/>
    <property type="match status" value="1"/>
</dbReference>
<evidence type="ECO:0000313" key="11">
    <source>
        <dbReference type="EMBL" id="AJP48184.1"/>
    </source>
</evidence>
<dbReference type="Pfam" id="PF22632">
    <property type="entry name" value="BphC_D1"/>
    <property type="match status" value="1"/>
</dbReference>
<dbReference type="CDD" id="cd07237">
    <property type="entry name" value="BphC1-RGP6_C_like"/>
    <property type="match status" value="1"/>
</dbReference>
<dbReference type="InterPro" id="IPR000486">
    <property type="entry name" value="Xdiol_ring_cleave_dOase_1/2"/>
</dbReference>
<dbReference type="InterPro" id="IPR017626">
    <property type="entry name" value="DiOHbiphenyl_dOase"/>
</dbReference>
<dbReference type="GO" id="GO:0008198">
    <property type="term" value="F:ferrous iron binding"/>
    <property type="evidence" value="ECO:0007669"/>
    <property type="project" value="InterPro"/>
</dbReference>
<dbReference type="HOGENOM" id="CLU_052361_2_0_4"/>
<dbReference type="KEGG" id="rbu:PG1C_06380"/>
<gene>
    <name evidence="11" type="ORF">PG1C_06380</name>
</gene>
<evidence type="ECO:0000256" key="2">
    <source>
        <dbReference type="ARBA" id="ARBA00008784"/>
    </source>
</evidence>
<comment type="similarity">
    <text evidence="2 9">Belongs to the extradiol ring-cleavage dioxygenase family.</text>
</comment>
<dbReference type="GO" id="GO:1901170">
    <property type="term" value="P:naphthalene catabolic process"/>
    <property type="evidence" value="ECO:0007669"/>
    <property type="project" value="UniProtKB-ARBA"/>
</dbReference>
<evidence type="ECO:0000256" key="1">
    <source>
        <dbReference type="ARBA" id="ARBA00001954"/>
    </source>
</evidence>
<dbReference type="CDD" id="cd07252">
    <property type="entry name" value="BphC1-RGP6_N_like"/>
    <property type="match status" value="1"/>
</dbReference>
<keyword evidence="8 9" id="KW-0408">Iron</keyword>
<dbReference type="EMBL" id="CP010554">
    <property type="protein sequence ID" value="AJP48184.1"/>
    <property type="molecule type" value="Genomic_DNA"/>
</dbReference>
<dbReference type="GO" id="GO:0016702">
    <property type="term" value="F:oxidoreductase activity, acting on single donors with incorporation of molecular oxygen, incorporation of two atoms of oxygen"/>
    <property type="evidence" value="ECO:0007669"/>
    <property type="project" value="UniProtKB-ARBA"/>
</dbReference>
<dbReference type="PROSITE" id="PS51819">
    <property type="entry name" value="VOC"/>
    <property type="match status" value="2"/>
</dbReference>
<evidence type="ECO:0000256" key="9">
    <source>
        <dbReference type="RuleBase" id="RU000683"/>
    </source>
</evidence>
<keyword evidence="4" id="KW-0677">Repeat</keyword>
<evidence type="ECO:0000256" key="4">
    <source>
        <dbReference type="ARBA" id="ARBA00022737"/>
    </source>
</evidence>
<dbReference type="AlphaFoldDB" id="A0A0C5J960"/>
<comment type="cofactor">
    <cofactor evidence="1 9">
        <name>Fe(2+)</name>
        <dbReference type="ChEBI" id="CHEBI:29033"/>
    </cofactor>
</comment>
<dbReference type="PROSITE" id="PS00082">
    <property type="entry name" value="EXTRADIOL_DIOXYGENAS"/>
    <property type="match status" value="1"/>
</dbReference>
<dbReference type="STRING" id="1565605.PG1C_06380"/>
<dbReference type="NCBIfam" id="TIGR03213">
    <property type="entry name" value="23dbph12diox"/>
    <property type="match status" value="1"/>
</dbReference>
<evidence type="ECO:0000256" key="5">
    <source>
        <dbReference type="ARBA" id="ARBA00022797"/>
    </source>
</evidence>
<dbReference type="Proteomes" id="UP000061603">
    <property type="component" value="Chromosome"/>
</dbReference>
<evidence type="ECO:0000256" key="6">
    <source>
        <dbReference type="ARBA" id="ARBA00022964"/>
    </source>
</evidence>
<dbReference type="GO" id="GO:0042178">
    <property type="term" value="P:xenobiotic catabolic process"/>
    <property type="evidence" value="ECO:0007669"/>
    <property type="project" value="InterPro"/>
</dbReference>
<keyword evidence="7 9" id="KW-0560">Oxidoreductase</keyword>
<dbReference type="FunFam" id="3.10.180.10:FF:000027">
    <property type="entry name" value="1,2-dihydroxynaphthalene dioxygenase"/>
    <property type="match status" value="1"/>
</dbReference>
<dbReference type="PATRIC" id="fig|1565605.3.peg.1343"/>
<evidence type="ECO:0000313" key="12">
    <source>
        <dbReference type="Proteomes" id="UP000061603"/>
    </source>
</evidence>
<dbReference type="InterPro" id="IPR037523">
    <property type="entry name" value="VOC_core"/>
</dbReference>
<name>A0A0C5J960_9PROT</name>
<evidence type="ECO:0000256" key="7">
    <source>
        <dbReference type="ARBA" id="ARBA00023002"/>
    </source>
</evidence>
<reference evidence="11 12" key="1">
    <citation type="journal article" date="2015" name="Genome Announc.">
        <title>Complete Genome Sequence of a Novel Bacterium within the Family Rhodocyclaceae That Degrades Polycyclic Aromatic Hydrocarbons.</title>
        <authorList>
            <person name="Singleton D.R."/>
            <person name="Dickey A.N."/>
            <person name="Scholl E.H."/>
            <person name="Wright F.A."/>
            <person name="Aitken M.D."/>
        </authorList>
    </citation>
    <scope>NUCLEOTIDE SEQUENCE [LARGE SCALE GENOMIC DNA]</scope>
    <source>
        <strain evidence="12">PG1-Ca6</strain>
    </source>
</reference>
<organism evidence="11 12">
    <name type="scientific">Rugosibacter aromaticivorans</name>
    <dbReference type="NCBI Taxonomy" id="1565605"/>
    <lineage>
        <taxon>Bacteria</taxon>
        <taxon>Pseudomonadati</taxon>
        <taxon>Pseudomonadota</taxon>
        <taxon>Betaproteobacteria</taxon>
        <taxon>Nitrosomonadales</taxon>
        <taxon>Sterolibacteriaceae</taxon>
        <taxon>Rugosibacter</taxon>
    </lineage>
</organism>
<keyword evidence="12" id="KW-1185">Reference proteome</keyword>
<keyword evidence="5 9" id="KW-0058">Aromatic hydrocarbons catabolism</keyword>
<dbReference type="RefSeq" id="WP_202636596.1">
    <property type="nucleotide sequence ID" value="NZ_CP010554.1"/>
</dbReference>
<dbReference type="InterPro" id="IPR004360">
    <property type="entry name" value="Glyas_Fos-R_dOase_dom"/>
</dbReference>
<evidence type="ECO:0000256" key="8">
    <source>
        <dbReference type="ARBA" id="ARBA00023004"/>
    </source>
</evidence>
<evidence type="ECO:0000259" key="10">
    <source>
        <dbReference type="PROSITE" id="PS51819"/>
    </source>
</evidence>
<accession>A0A0C5J960</accession>
<evidence type="ECO:0000256" key="3">
    <source>
        <dbReference type="ARBA" id="ARBA00022723"/>
    </source>
</evidence>
<feature type="domain" description="VOC" evidence="10">
    <location>
        <begin position="146"/>
        <end position="269"/>
    </location>
</feature>
<dbReference type="InterPro" id="IPR029068">
    <property type="entry name" value="Glyas_Bleomycin-R_OHBP_Dase"/>
</dbReference>
<protein>
    <submittedName>
        <fullName evidence="11">Naphthalene 1,2-dioxygenase</fullName>
    </submittedName>
</protein>
<keyword evidence="6 9" id="KW-0223">Dioxygenase</keyword>
<sequence>MAIVTELGYMGLGVSNMTAWREYASQVLGLEVFDEGEKDRFYLRMDYQHHRFIVHNSGTDDLDYLGWRVAGPEEFDEMKRQLEAAGVEFLQCDAADCEERRVLDLIKFLDPGGNPTEIYHGPLIDSHKPFHPGRGMHGRFVTGDEGLGHLILRQTDVQKAYRFYTDVFGMRGSIEYHLQVPQAGIVAKPVFMHCNGRDHTVAFVGGPAPKRINHLKFEVDNIDDIGMTHDIVRDRKLPVHLKLGKHANDHMLTFYHVNPSGWLVEYGGVGRKATHQSEYYEYDIWGHDNEEPGYGLDLRLRYDWSKK</sequence>
<feature type="domain" description="VOC" evidence="10">
    <location>
        <begin position="6"/>
        <end position="121"/>
    </location>
</feature>